<feature type="non-terminal residue" evidence="1">
    <location>
        <position position="252"/>
    </location>
</feature>
<dbReference type="SUPFAM" id="SSF75011">
    <property type="entry name" value="3-carboxy-cis,cis-mucoante lactonizing enzyme"/>
    <property type="match status" value="1"/>
</dbReference>
<organism evidence="1 2">
    <name type="scientific">Micromonospora echinofusca</name>
    <dbReference type="NCBI Taxonomy" id="47858"/>
    <lineage>
        <taxon>Bacteria</taxon>
        <taxon>Bacillati</taxon>
        <taxon>Actinomycetota</taxon>
        <taxon>Actinomycetes</taxon>
        <taxon>Micromonosporales</taxon>
        <taxon>Micromonosporaceae</taxon>
        <taxon>Micromonospora</taxon>
    </lineage>
</organism>
<sequence length="252" mass="26832">MCQVRDDRLDEISGLVATDTGFVVVNDGADEASHRRIFFLDRRCAVVRTVAYPSRPRDTEDLAVGLDGTLWVGDIGDNGRARETIAVWTLRSGSGRPVLYRMSYPDGPHDAEALLVTRDGRPVIVTKQSGGAGLYTTAGPPRRGATVPLVAAGRVRLPGTTTANPFSFLGRRLVTGAATAPDGRRVVLRTYADAFEYDVTGGDLVAALTTGRPRVTALPDEPQGEAVTYTRDGRALLTVSETAGQPPGARPT</sequence>
<proteinExistence type="predicted"/>
<name>A0ABS3W1C9_MICEH</name>
<keyword evidence="2" id="KW-1185">Reference proteome</keyword>
<reference evidence="1 2" key="1">
    <citation type="submission" date="2019-12" db="EMBL/GenBank/DDBJ databases">
        <title>Whole genome sequencing of endophytic Actinobacterium Micromonospora sp. MPMI6T.</title>
        <authorList>
            <person name="Evv R."/>
            <person name="Podile A.R."/>
        </authorList>
    </citation>
    <scope>NUCLEOTIDE SEQUENCE [LARGE SCALE GENOMIC DNA]</scope>
    <source>
        <strain evidence="1 2">MPMI6</strain>
    </source>
</reference>
<dbReference type="Proteomes" id="UP000823521">
    <property type="component" value="Unassembled WGS sequence"/>
</dbReference>
<comment type="caution">
    <text evidence="1">The sequence shown here is derived from an EMBL/GenBank/DDBJ whole genome shotgun (WGS) entry which is preliminary data.</text>
</comment>
<protein>
    <submittedName>
        <fullName evidence="1">Uncharacterized protein</fullName>
    </submittedName>
</protein>
<evidence type="ECO:0000313" key="2">
    <source>
        <dbReference type="Proteomes" id="UP000823521"/>
    </source>
</evidence>
<gene>
    <name evidence="1" type="ORF">GSF22_32045</name>
</gene>
<accession>A0ABS3W1C9</accession>
<evidence type="ECO:0000313" key="1">
    <source>
        <dbReference type="EMBL" id="MBO4210591.1"/>
    </source>
</evidence>
<dbReference type="EMBL" id="WVUH01000526">
    <property type="protein sequence ID" value="MBO4210591.1"/>
    <property type="molecule type" value="Genomic_DNA"/>
</dbReference>